<comment type="similarity">
    <text evidence="1 6 7">Belongs to the peptidase S8 family.</text>
</comment>
<dbReference type="STRING" id="504798.SAMN05421871_10583"/>
<dbReference type="InterPro" id="IPR010259">
    <property type="entry name" value="S8pro/Inhibitor_I9"/>
</dbReference>
<dbReference type="SUPFAM" id="SSF49785">
    <property type="entry name" value="Galactose-binding domain-like"/>
    <property type="match status" value="1"/>
</dbReference>
<evidence type="ECO:0000256" key="7">
    <source>
        <dbReference type="RuleBase" id="RU003355"/>
    </source>
</evidence>
<evidence type="ECO:0000256" key="5">
    <source>
        <dbReference type="PIRSR" id="PIRSR615500-1"/>
    </source>
</evidence>
<evidence type="ECO:0000256" key="6">
    <source>
        <dbReference type="PROSITE-ProRule" id="PRU01240"/>
    </source>
</evidence>
<gene>
    <name evidence="10" type="ORF">SAMN05192558_104377</name>
</gene>
<keyword evidence="11" id="KW-1185">Reference proteome</keyword>
<dbReference type="Gene3D" id="2.60.120.260">
    <property type="entry name" value="Galactose-binding domain-like"/>
    <property type="match status" value="1"/>
</dbReference>
<name>A0A1H0M1D4_9PSEU</name>
<dbReference type="InterPro" id="IPR000209">
    <property type="entry name" value="Peptidase_S8/S53_dom"/>
</dbReference>
<dbReference type="InterPro" id="IPR034193">
    <property type="entry name" value="PCSK9_ProteinaseK-like"/>
</dbReference>
<dbReference type="EMBL" id="FNJB01000004">
    <property type="protein sequence ID" value="SDO74205.1"/>
    <property type="molecule type" value="Genomic_DNA"/>
</dbReference>
<dbReference type="FunFam" id="3.40.50.200:FF:000014">
    <property type="entry name" value="Proteinase K"/>
    <property type="match status" value="1"/>
</dbReference>
<dbReference type="PROSITE" id="PS51892">
    <property type="entry name" value="SUBTILASE"/>
    <property type="match status" value="1"/>
</dbReference>
<dbReference type="GO" id="GO:0005615">
    <property type="term" value="C:extracellular space"/>
    <property type="evidence" value="ECO:0007669"/>
    <property type="project" value="TreeGrafter"/>
</dbReference>
<dbReference type="InterPro" id="IPR015500">
    <property type="entry name" value="Peptidase_S8_subtilisin-rel"/>
</dbReference>
<keyword evidence="3 6" id="KW-0378">Hydrolase</keyword>
<feature type="chain" id="PRO_5011667424" evidence="8">
    <location>
        <begin position="32"/>
        <end position="528"/>
    </location>
</feature>
<dbReference type="GO" id="GO:0004252">
    <property type="term" value="F:serine-type endopeptidase activity"/>
    <property type="evidence" value="ECO:0007669"/>
    <property type="project" value="UniProtKB-UniRule"/>
</dbReference>
<feature type="signal peptide" evidence="8">
    <location>
        <begin position="1"/>
        <end position="31"/>
    </location>
</feature>
<feature type="domain" description="P/Homo B" evidence="9">
    <location>
        <begin position="408"/>
        <end position="528"/>
    </location>
</feature>
<dbReference type="Gene3D" id="3.40.50.200">
    <property type="entry name" value="Peptidase S8/S53 domain"/>
    <property type="match status" value="1"/>
</dbReference>
<evidence type="ECO:0000313" key="11">
    <source>
        <dbReference type="Proteomes" id="UP000199651"/>
    </source>
</evidence>
<dbReference type="Proteomes" id="UP000199651">
    <property type="component" value="Unassembled WGS sequence"/>
</dbReference>
<feature type="active site" description="Charge relay system" evidence="5 6">
    <location>
        <position position="157"/>
    </location>
</feature>
<dbReference type="PANTHER" id="PTHR43806:SF11">
    <property type="entry name" value="CEREVISIN-RELATED"/>
    <property type="match status" value="1"/>
</dbReference>
<dbReference type="InterPro" id="IPR037045">
    <property type="entry name" value="S8pro/Inhibitor_I9_sf"/>
</dbReference>
<evidence type="ECO:0000256" key="8">
    <source>
        <dbReference type="SAM" id="SignalP"/>
    </source>
</evidence>
<dbReference type="SUPFAM" id="SSF54897">
    <property type="entry name" value="Protease propeptides/inhibitors"/>
    <property type="match status" value="1"/>
</dbReference>
<dbReference type="PROSITE" id="PS00138">
    <property type="entry name" value="SUBTILASE_SER"/>
    <property type="match status" value="1"/>
</dbReference>
<dbReference type="PROSITE" id="PS00136">
    <property type="entry name" value="SUBTILASE_ASP"/>
    <property type="match status" value="1"/>
</dbReference>
<dbReference type="InterPro" id="IPR008979">
    <property type="entry name" value="Galactose-bd-like_sf"/>
</dbReference>
<evidence type="ECO:0000313" key="10">
    <source>
        <dbReference type="EMBL" id="SDO74205.1"/>
    </source>
</evidence>
<organism evidence="10 11">
    <name type="scientific">Actinokineospora alba</name>
    <dbReference type="NCBI Taxonomy" id="504798"/>
    <lineage>
        <taxon>Bacteria</taxon>
        <taxon>Bacillati</taxon>
        <taxon>Actinomycetota</taxon>
        <taxon>Actinomycetes</taxon>
        <taxon>Pseudonocardiales</taxon>
        <taxon>Pseudonocardiaceae</taxon>
        <taxon>Actinokineospora</taxon>
    </lineage>
</organism>
<dbReference type="PROSITE" id="PS00137">
    <property type="entry name" value="SUBTILASE_HIS"/>
    <property type="match status" value="1"/>
</dbReference>
<sequence>MRMSRTRVAVAVTAAAATVGATFALAVPATAAEAQILNENSANAIKDSYIVMLKDGQSRAVAASADSLGRKYGGKVGFTYESALRGFSVTMSAAQARKLAADPAVASIEQDRTIQMLTDQPNPPSWGLDRVDQRDLPLNSNYSYATGASNVTAYVIDTGINYDHADFGGRASLGTDVFTDGQAGKDCQGHGTHVAGTVGGKTFGVAKEVKLKAVRVLNCQGGGSVAGMAKGVDWVTANAVLPAVANMSLYTGVKNEPSTVLDTAVKNSIAKGVTYAVAAGNFGDDSCQYSPQRVSETINVMATNKTDGRVSNSLWSSSYGTCSDLFAPGDSIVSASHSSTTGSSTKSGTSMASPHVAGAVALYLAANPTATPKQVHDAMIANATSGKVTNAGTGSPNKLLFIGTGGDVPPPTGCATQTNGTDVAIPDAGAAVTSDITVSGCTGNASATAKVDVNIKHTWRGDLVVDLVAPDGSAYRLKASSSNDSADNVIASYTVNLSSEARNGVWKLKVQDVARYDTGNIDTWSLTL</sequence>
<protein>
    <submittedName>
        <fullName evidence="10">Serine protease, subtilisin family</fullName>
    </submittedName>
</protein>
<dbReference type="Pfam" id="PF05922">
    <property type="entry name" value="Inhibitor_I9"/>
    <property type="match status" value="1"/>
</dbReference>
<dbReference type="InterPro" id="IPR036852">
    <property type="entry name" value="Peptidase_S8/S53_dom_sf"/>
</dbReference>
<dbReference type="CDD" id="cd04077">
    <property type="entry name" value="Peptidases_S8_PCSK9_ProteinaseK_like"/>
    <property type="match status" value="1"/>
</dbReference>
<keyword evidence="4 6" id="KW-0720">Serine protease</keyword>
<dbReference type="PRINTS" id="PR00723">
    <property type="entry name" value="SUBTILISIN"/>
</dbReference>
<dbReference type="SUPFAM" id="SSF52743">
    <property type="entry name" value="Subtilisin-like"/>
    <property type="match status" value="1"/>
</dbReference>
<dbReference type="InterPro" id="IPR002884">
    <property type="entry name" value="P_dom"/>
</dbReference>
<dbReference type="InterPro" id="IPR050131">
    <property type="entry name" value="Peptidase_S8_subtilisin-like"/>
</dbReference>
<dbReference type="Gene3D" id="3.30.70.80">
    <property type="entry name" value="Peptidase S8 propeptide/proteinase inhibitor I9"/>
    <property type="match status" value="1"/>
</dbReference>
<proteinExistence type="inferred from homology"/>
<dbReference type="Pfam" id="PF00082">
    <property type="entry name" value="Peptidase_S8"/>
    <property type="match status" value="1"/>
</dbReference>
<dbReference type="GO" id="GO:0006508">
    <property type="term" value="P:proteolysis"/>
    <property type="evidence" value="ECO:0007669"/>
    <property type="project" value="UniProtKB-KW"/>
</dbReference>
<evidence type="ECO:0000256" key="3">
    <source>
        <dbReference type="ARBA" id="ARBA00022801"/>
    </source>
</evidence>
<dbReference type="RefSeq" id="WP_324187120.1">
    <property type="nucleotide sequence ID" value="NZ_FNJB01000004.1"/>
</dbReference>
<evidence type="ECO:0000259" key="9">
    <source>
        <dbReference type="PROSITE" id="PS51829"/>
    </source>
</evidence>
<dbReference type="InterPro" id="IPR023827">
    <property type="entry name" value="Peptidase_S8_Asp-AS"/>
</dbReference>
<keyword evidence="2 6" id="KW-0645">Protease</keyword>
<dbReference type="InterPro" id="IPR023828">
    <property type="entry name" value="Peptidase_S8_Ser-AS"/>
</dbReference>
<evidence type="ECO:0000256" key="1">
    <source>
        <dbReference type="ARBA" id="ARBA00011073"/>
    </source>
</evidence>
<evidence type="ECO:0000256" key="4">
    <source>
        <dbReference type="ARBA" id="ARBA00022825"/>
    </source>
</evidence>
<dbReference type="PROSITE" id="PS51829">
    <property type="entry name" value="P_HOMO_B"/>
    <property type="match status" value="1"/>
</dbReference>
<dbReference type="InterPro" id="IPR022398">
    <property type="entry name" value="Peptidase_S8_His-AS"/>
</dbReference>
<dbReference type="PANTHER" id="PTHR43806">
    <property type="entry name" value="PEPTIDASE S8"/>
    <property type="match status" value="1"/>
</dbReference>
<dbReference type="AlphaFoldDB" id="A0A1H0M1D4"/>
<feature type="active site" description="Charge relay system" evidence="5 6">
    <location>
        <position position="190"/>
    </location>
</feature>
<dbReference type="Pfam" id="PF01483">
    <property type="entry name" value="P_proprotein"/>
    <property type="match status" value="1"/>
</dbReference>
<accession>A0A1H0M1D4</accession>
<reference evidence="11" key="1">
    <citation type="submission" date="2016-10" db="EMBL/GenBank/DDBJ databases">
        <authorList>
            <person name="Varghese N."/>
            <person name="Submissions S."/>
        </authorList>
    </citation>
    <scope>NUCLEOTIDE SEQUENCE [LARGE SCALE GENOMIC DNA]</scope>
    <source>
        <strain evidence="11">IBRC-M 10655</strain>
    </source>
</reference>
<keyword evidence="8" id="KW-0732">Signal</keyword>
<evidence type="ECO:0000256" key="2">
    <source>
        <dbReference type="ARBA" id="ARBA00022670"/>
    </source>
</evidence>
<feature type="active site" description="Charge relay system" evidence="5 6">
    <location>
        <position position="350"/>
    </location>
</feature>